<evidence type="ECO:0000313" key="3">
    <source>
        <dbReference type="Proteomes" id="UP000242886"/>
    </source>
</evidence>
<protein>
    <recommendedName>
        <fullName evidence="4">Lipoprotein</fullName>
    </recommendedName>
</protein>
<evidence type="ECO:0000256" key="1">
    <source>
        <dbReference type="SAM" id="SignalP"/>
    </source>
</evidence>
<feature type="signal peptide" evidence="1">
    <location>
        <begin position="1"/>
        <end position="18"/>
    </location>
</feature>
<keyword evidence="1" id="KW-0732">Signal</keyword>
<dbReference type="NCBIfam" id="NF033894">
    <property type="entry name" value="Eex_IncN"/>
    <property type="match status" value="1"/>
</dbReference>
<dbReference type="Proteomes" id="UP000242886">
    <property type="component" value="Chromosome SDENCHOL"/>
</dbReference>
<keyword evidence="3" id="KW-1185">Reference proteome</keyword>
<dbReference type="EMBL" id="LT837803">
    <property type="protein sequence ID" value="SMB25128.1"/>
    <property type="molecule type" value="Genomic_DNA"/>
</dbReference>
<proteinExistence type="predicted"/>
<dbReference type="InterPro" id="IPR047937">
    <property type="entry name" value="Eex_IncN-like"/>
</dbReference>
<reference evidence="2" key="1">
    <citation type="submission" date="2017-03" db="EMBL/GenBank/DDBJ databases">
        <authorList>
            <consortium name="AG Boll"/>
        </authorList>
    </citation>
    <scope>NUCLEOTIDE SEQUENCE [LARGE SCALE GENOMIC DNA]</scope>
    <source>
        <strain evidence="2">Chol</strain>
    </source>
</reference>
<evidence type="ECO:0000313" key="2">
    <source>
        <dbReference type="EMBL" id="SMB25128.1"/>
    </source>
</evidence>
<name>A0A7Z7HSH1_9PROT</name>
<accession>A0A7Z7HSH1</accession>
<gene>
    <name evidence="2" type="ORF">SDENCHOL_11215</name>
</gene>
<feature type="chain" id="PRO_5031417426" description="Lipoprotein" evidence="1">
    <location>
        <begin position="19"/>
        <end position="94"/>
    </location>
</feature>
<evidence type="ECO:0008006" key="4">
    <source>
        <dbReference type="Google" id="ProtNLM"/>
    </source>
</evidence>
<dbReference type="PROSITE" id="PS51257">
    <property type="entry name" value="PROKAR_LIPOPROTEIN"/>
    <property type="match status" value="1"/>
</dbReference>
<sequence length="94" mass="10175">MKKNAMMMFALIAALVLAGCKEEKPQEPVQTVEWFKAHQAEREARLAKCNANPGELAATPNCVNASRAESSSVWSKRGGIKAPAALTFEKNDGK</sequence>
<organism evidence="2 3">
    <name type="scientific">Sterolibacterium denitrificans</name>
    <dbReference type="NCBI Taxonomy" id="157592"/>
    <lineage>
        <taxon>Bacteria</taxon>
        <taxon>Pseudomonadati</taxon>
        <taxon>Pseudomonadota</taxon>
        <taxon>Betaproteobacteria</taxon>
        <taxon>Nitrosomonadales</taxon>
        <taxon>Sterolibacteriaceae</taxon>
        <taxon>Sterolibacterium</taxon>
    </lineage>
</organism>
<dbReference type="AlphaFoldDB" id="A0A7Z7HSH1"/>